<feature type="region of interest" description="Disordered" evidence="1">
    <location>
        <begin position="384"/>
        <end position="418"/>
    </location>
</feature>
<gene>
    <name evidence="2" type="primary">AVEN_122434_1</name>
    <name evidence="2" type="ORF">CEXT_182231</name>
</gene>
<protein>
    <submittedName>
        <fullName evidence="2">Uncharacterized protein</fullName>
    </submittedName>
</protein>
<keyword evidence="3" id="KW-1185">Reference proteome</keyword>
<comment type="caution">
    <text evidence="2">The sequence shown here is derived from an EMBL/GenBank/DDBJ whole genome shotgun (WGS) entry which is preliminary data.</text>
</comment>
<feature type="compositionally biased region" description="Polar residues" evidence="1">
    <location>
        <begin position="388"/>
        <end position="418"/>
    </location>
</feature>
<proteinExistence type="predicted"/>
<dbReference type="AlphaFoldDB" id="A0AAV4N4K6"/>
<accession>A0AAV4N4K6</accession>
<evidence type="ECO:0000313" key="2">
    <source>
        <dbReference type="EMBL" id="GIX78507.1"/>
    </source>
</evidence>
<organism evidence="2 3">
    <name type="scientific">Caerostris extrusa</name>
    <name type="common">Bark spider</name>
    <name type="synonym">Caerostris bankana</name>
    <dbReference type="NCBI Taxonomy" id="172846"/>
    <lineage>
        <taxon>Eukaryota</taxon>
        <taxon>Metazoa</taxon>
        <taxon>Ecdysozoa</taxon>
        <taxon>Arthropoda</taxon>
        <taxon>Chelicerata</taxon>
        <taxon>Arachnida</taxon>
        <taxon>Araneae</taxon>
        <taxon>Araneomorphae</taxon>
        <taxon>Entelegynae</taxon>
        <taxon>Araneoidea</taxon>
        <taxon>Araneidae</taxon>
        <taxon>Caerostris</taxon>
    </lineage>
</organism>
<dbReference type="EMBL" id="BPLR01020419">
    <property type="protein sequence ID" value="GIX78507.1"/>
    <property type="molecule type" value="Genomic_DNA"/>
</dbReference>
<evidence type="ECO:0000313" key="3">
    <source>
        <dbReference type="Proteomes" id="UP001054945"/>
    </source>
</evidence>
<feature type="region of interest" description="Disordered" evidence="1">
    <location>
        <begin position="175"/>
        <end position="204"/>
    </location>
</feature>
<feature type="compositionally biased region" description="Polar residues" evidence="1">
    <location>
        <begin position="176"/>
        <end position="204"/>
    </location>
</feature>
<evidence type="ECO:0000256" key="1">
    <source>
        <dbReference type="SAM" id="MobiDB-lite"/>
    </source>
</evidence>
<reference evidence="2 3" key="1">
    <citation type="submission" date="2021-06" db="EMBL/GenBank/DDBJ databases">
        <title>Caerostris extrusa draft genome.</title>
        <authorList>
            <person name="Kono N."/>
            <person name="Arakawa K."/>
        </authorList>
    </citation>
    <scope>NUCLEOTIDE SEQUENCE [LARGE SCALE GENOMIC DNA]</scope>
</reference>
<dbReference type="Proteomes" id="UP001054945">
    <property type="component" value="Unassembled WGS sequence"/>
</dbReference>
<sequence length="818" mass="91408">MDRTFSYDSPVPVLNRTFSPQASPVAAMNRTFSPQTSPVAVINRPYVYSGSNDSSFNSSSFDDDADIGFKYLSRMSPYIDFDASLEDDVFEEGTYPMVLEFGEDPEYGNYRDLVLNQGYYPGFLPIGAQTWDETQGDIRRGWELVRLFHSTPPSPERRYTYEGPPLVQKPLETYRRTPSSHRTLSGTDHTFSSGTTAPRSIYSPQSSPVAFINRSFFPDSRHDSPYSSQASPVAFINRSFSPDSRHGSPYSPQASPVVPESRPQIPRRNVFGTVDRSPHTPIISTFSRYGYTNPNAIVLNIPPGDDMNVSTGIQKPATYVEMGMEDGQIGPTIKPRRVFNYYTPPITQSVRRFDRKYGIFTPKSVFQRRHYAIRNLFGNVTPDALSPDDSTYSHRTLSGTDHTFSSGTTAPRSIYSPQGSPVAFIDRSFSADSRHDSPYSSQASPAAFINRSLSPDSRHGSPYSSQASPVAFINRSFSPDSRHGSPYSPQASAAAFIDRPFSPESEQGSPYSPVMDRTLSTTDDSFSFGSATSYIDRLGSSWSEMNSPMLLYDPDRLDTVFEEGTFPTVLELVRIPGYGCYRKRVLNQGYYPGFLPIEAQTWDETQGDIRRGWRMITPPRLSFSSPESSPPYSGGVVIDGIRYQDHPACDTFESSPPYSGGVVIDGIRYQDHPACDPFEDSQPYSGEGTGLRRVVRLFGSPKRTESLNLNVEVSPRNITQSSNNEVICDIAVGMQEIPDDFYDTTGLNTLDRGSYFPPPTNPHMEIILLKVHYGHIHSGDMMSLLALMMIYKLLEDLRYIHYGTPPPRSPQREYPATL</sequence>
<feature type="region of interest" description="Disordered" evidence="1">
    <location>
        <begin position="238"/>
        <end position="264"/>
    </location>
</feature>
<name>A0AAV4N4K6_CAEEX</name>